<dbReference type="Proteomes" id="UP000321304">
    <property type="component" value="Unassembled WGS sequence"/>
</dbReference>
<evidence type="ECO:0000313" key="2">
    <source>
        <dbReference type="Proteomes" id="UP000321304"/>
    </source>
</evidence>
<evidence type="ECO:0000313" key="1">
    <source>
        <dbReference type="EMBL" id="TWB94860.1"/>
    </source>
</evidence>
<sequence>MLVLLRNALTKIFRNISRCVDVNASLRFMPRRRAREGATN</sequence>
<reference evidence="1 2" key="1">
    <citation type="submission" date="2019-06" db="EMBL/GenBank/DDBJ databases">
        <title>Genomic Encyclopedia of Type Strains, Phase IV (KMG-V): Genome sequencing to study the core and pangenomes of soil and plant-associated prokaryotes.</title>
        <authorList>
            <person name="Whitman W."/>
        </authorList>
    </citation>
    <scope>NUCLEOTIDE SEQUENCE [LARGE SCALE GENOMIC DNA]</scope>
    <source>
        <strain evidence="1 2">BR 10355</strain>
    </source>
</reference>
<organism evidence="1 2">
    <name type="scientific">Bradyrhizobium macuxiense</name>
    <dbReference type="NCBI Taxonomy" id="1755647"/>
    <lineage>
        <taxon>Bacteria</taxon>
        <taxon>Pseudomonadati</taxon>
        <taxon>Pseudomonadota</taxon>
        <taxon>Alphaproteobacteria</taxon>
        <taxon>Hyphomicrobiales</taxon>
        <taxon>Nitrobacteraceae</taxon>
        <taxon>Bradyrhizobium</taxon>
    </lineage>
</organism>
<dbReference type="EMBL" id="VITY01000009">
    <property type="protein sequence ID" value="TWB94860.1"/>
    <property type="molecule type" value="Genomic_DNA"/>
</dbReference>
<comment type="caution">
    <text evidence="1">The sequence shown here is derived from an EMBL/GenBank/DDBJ whole genome shotgun (WGS) entry which is preliminary data.</text>
</comment>
<proteinExistence type="predicted"/>
<protein>
    <submittedName>
        <fullName evidence="1">Uncharacterized protein</fullName>
    </submittedName>
</protein>
<dbReference type="AlphaFoldDB" id="A0A560LNE9"/>
<keyword evidence="2" id="KW-1185">Reference proteome</keyword>
<name>A0A560LNE9_9BRAD</name>
<gene>
    <name evidence="1" type="ORF">FBZ93_109300</name>
</gene>
<accession>A0A560LNE9</accession>